<dbReference type="PANTHER" id="PTHR43829:SF9">
    <property type="entry name" value="AQUAPORIN-9"/>
    <property type="match status" value="1"/>
</dbReference>
<dbReference type="NCBIfam" id="TIGR00861">
    <property type="entry name" value="MIP"/>
    <property type="match status" value="1"/>
</dbReference>
<dbReference type="EMBL" id="JAJMLW010000001">
    <property type="protein sequence ID" value="MCI2241158.1"/>
    <property type="molecule type" value="Genomic_DNA"/>
</dbReference>
<comment type="similarity">
    <text evidence="2 7">Belongs to the MIP/aquaporin (TC 1.A.8) family.</text>
</comment>
<feature type="transmembrane region" description="Helical" evidence="8">
    <location>
        <begin position="40"/>
        <end position="57"/>
    </location>
</feature>
<dbReference type="InterPro" id="IPR000425">
    <property type="entry name" value="MIP"/>
</dbReference>
<accession>A0ABS9WE70</accession>
<feature type="transmembrane region" description="Helical" evidence="8">
    <location>
        <begin position="179"/>
        <end position="203"/>
    </location>
</feature>
<dbReference type="RefSeq" id="WP_242163031.1">
    <property type="nucleotide sequence ID" value="NZ_JAJMLW010000001.1"/>
</dbReference>
<evidence type="ECO:0000256" key="2">
    <source>
        <dbReference type="ARBA" id="ARBA00006175"/>
    </source>
</evidence>
<feature type="transmembrane region" description="Helical" evidence="8">
    <location>
        <begin position="146"/>
        <end position="167"/>
    </location>
</feature>
<evidence type="ECO:0000256" key="3">
    <source>
        <dbReference type="ARBA" id="ARBA00022448"/>
    </source>
</evidence>
<keyword evidence="5 8" id="KW-1133">Transmembrane helix</keyword>
<name>A0ABS9WE70_9ACTN</name>
<evidence type="ECO:0000313" key="9">
    <source>
        <dbReference type="EMBL" id="MCI2241158.1"/>
    </source>
</evidence>
<evidence type="ECO:0000256" key="7">
    <source>
        <dbReference type="RuleBase" id="RU000477"/>
    </source>
</evidence>
<keyword evidence="6 8" id="KW-0472">Membrane</keyword>
<organism evidence="9 10">
    <name type="scientific">Adlercreutzia faecimuris</name>
    <dbReference type="NCBI Taxonomy" id="2897341"/>
    <lineage>
        <taxon>Bacteria</taxon>
        <taxon>Bacillati</taxon>
        <taxon>Actinomycetota</taxon>
        <taxon>Coriobacteriia</taxon>
        <taxon>Eggerthellales</taxon>
        <taxon>Eggerthellaceae</taxon>
        <taxon>Adlercreutzia</taxon>
    </lineage>
</organism>
<reference evidence="9" key="1">
    <citation type="submission" date="2021-11" db="EMBL/GenBank/DDBJ databases">
        <title>A Novel Adlercreutzia Species, isolated from a Allomyrina dichotoma larva feces.</title>
        <authorList>
            <person name="Suh M.K."/>
        </authorList>
    </citation>
    <scope>NUCLEOTIDE SEQUENCE</scope>
    <source>
        <strain evidence="9">JBNU-10</strain>
    </source>
</reference>
<keyword evidence="3 7" id="KW-0813">Transport</keyword>
<dbReference type="InterPro" id="IPR050363">
    <property type="entry name" value="MIP/Aquaporin"/>
</dbReference>
<dbReference type="Pfam" id="PF00230">
    <property type="entry name" value="MIP"/>
    <property type="match status" value="1"/>
</dbReference>
<evidence type="ECO:0000256" key="5">
    <source>
        <dbReference type="ARBA" id="ARBA00022989"/>
    </source>
</evidence>
<dbReference type="PRINTS" id="PR00783">
    <property type="entry name" value="MINTRINSICP"/>
</dbReference>
<sequence>MKNKNLRLFTGEFIGTFMMCFFGIGAVATTSLFGAMTGPFQVGMIWGVSIAIAIYVTRHLSGAHFNPAVSVAMVCARRMRAVELVPYLLGQFAGAFCAALALWGLLADSVMKWLGDAGVTMMAKSAASGIWCEVFPNTSAAIVSNVVGAFAEGLGVFILVIVIFSLTSTENTGRPNSHLAPLFIGLTITVIIGLVGPLTNAGLNPARDLGPRLVGYMVGFGNLAFSWDVILVYTVGPLVGGVLAALVYTKVIAPMHTHCINVNPDEPCTVGAEQCGEESCDRRANAVIETLEREY</sequence>
<gene>
    <name evidence="9" type="ORF">LPT13_02175</name>
</gene>
<dbReference type="SUPFAM" id="SSF81338">
    <property type="entry name" value="Aquaporin-like"/>
    <property type="match status" value="1"/>
</dbReference>
<dbReference type="PANTHER" id="PTHR43829">
    <property type="entry name" value="AQUAPORIN OR AQUAGLYCEROPORIN RELATED"/>
    <property type="match status" value="1"/>
</dbReference>
<keyword evidence="10" id="KW-1185">Reference proteome</keyword>
<dbReference type="Gene3D" id="1.20.1080.10">
    <property type="entry name" value="Glycerol uptake facilitator protein"/>
    <property type="match status" value="1"/>
</dbReference>
<comment type="caution">
    <text evidence="9">The sequence shown here is derived from an EMBL/GenBank/DDBJ whole genome shotgun (WGS) entry which is preliminary data.</text>
</comment>
<protein>
    <submittedName>
        <fullName evidence="9">MIP family channel protein</fullName>
    </submittedName>
</protein>
<feature type="transmembrane region" description="Helical" evidence="8">
    <location>
        <begin position="12"/>
        <end position="34"/>
    </location>
</feature>
<dbReference type="InterPro" id="IPR023271">
    <property type="entry name" value="Aquaporin-like"/>
</dbReference>
<evidence type="ECO:0000313" key="10">
    <source>
        <dbReference type="Proteomes" id="UP001430755"/>
    </source>
</evidence>
<dbReference type="PROSITE" id="PS00221">
    <property type="entry name" value="MIP"/>
    <property type="match status" value="1"/>
</dbReference>
<evidence type="ECO:0000256" key="4">
    <source>
        <dbReference type="ARBA" id="ARBA00022692"/>
    </source>
</evidence>
<evidence type="ECO:0000256" key="6">
    <source>
        <dbReference type="ARBA" id="ARBA00023136"/>
    </source>
</evidence>
<comment type="subcellular location">
    <subcellularLocation>
        <location evidence="1">Membrane</location>
        <topology evidence="1">Multi-pass membrane protein</topology>
    </subcellularLocation>
</comment>
<evidence type="ECO:0000256" key="8">
    <source>
        <dbReference type="SAM" id="Phobius"/>
    </source>
</evidence>
<proteinExistence type="inferred from homology"/>
<dbReference type="InterPro" id="IPR022357">
    <property type="entry name" value="MIP_CS"/>
</dbReference>
<feature type="transmembrane region" description="Helical" evidence="8">
    <location>
        <begin position="87"/>
        <end position="106"/>
    </location>
</feature>
<dbReference type="Proteomes" id="UP001430755">
    <property type="component" value="Unassembled WGS sequence"/>
</dbReference>
<evidence type="ECO:0000256" key="1">
    <source>
        <dbReference type="ARBA" id="ARBA00004141"/>
    </source>
</evidence>
<feature type="transmembrane region" description="Helical" evidence="8">
    <location>
        <begin position="223"/>
        <end position="248"/>
    </location>
</feature>
<keyword evidence="4 7" id="KW-0812">Transmembrane</keyword>